<evidence type="ECO:0000259" key="1">
    <source>
        <dbReference type="Pfam" id="PF20172"/>
    </source>
</evidence>
<name>A0A6V8IC33_9PROT</name>
<dbReference type="Pfam" id="PF20172">
    <property type="entry name" value="DUF6538"/>
    <property type="match status" value="1"/>
</dbReference>
<keyword evidence="3" id="KW-1185">Reference proteome</keyword>
<evidence type="ECO:0000313" key="3">
    <source>
        <dbReference type="Proteomes" id="UP000548726"/>
    </source>
</evidence>
<dbReference type="AlphaFoldDB" id="A0A6V8IC33"/>
<protein>
    <recommendedName>
        <fullName evidence="1">DUF6538 domain-containing protein</fullName>
    </recommendedName>
</protein>
<feature type="domain" description="DUF6538" evidence="1">
    <location>
        <begin position="6"/>
        <end position="48"/>
    </location>
</feature>
<organism evidence="2 3">
    <name type="scientific">Acetobacter persici</name>
    <dbReference type="NCBI Taxonomy" id="1076596"/>
    <lineage>
        <taxon>Bacteria</taxon>
        <taxon>Pseudomonadati</taxon>
        <taxon>Pseudomonadota</taxon>
        <taxon>Alphaproteobacteria</taxon>
        <taxon>Acetobacterales</taxon>
        <taxon>Acetobacteraceae</taxon>
        <taxon>Acetobacter</taxon>
    </lineage>
</organism>
<gene>
    <name evidence="2" type="ORF">DmAi_26860</name>
</gene>
<proteinExistence type="predicted"/>
<dbReference type="Proteomes" id="UP000548726">
    <property type="component" value="Unassembled WGS sequence"/>
</dbReference>
<dbReference type="EMBL" id="BLJP01000016">
    <property type="protein sequence ID" value="GFE94627.1"/>
    <property type="molecule type" value="Genomic_DNA"/>
</dbReference>
<comment type="caution">
    <text evidence="2">The sequence shown here is derived from an EMBL/GenBank/DDBJ whole genome shotgun (WGS) entry which is preliminary data.</text>
</comment>
<dbReference type="InterPro" id="IPR046668">
    <property type="entry name" value="DUF6538"/>
</dbReference>
<sequence length="53" mass="6202">MRAGSNLLKRGDRWFFRCRIPSGLSVFINRQEIVYTLRTNRKEVASFLGRVVS</sequence>
<dbReference type="RefSeq" id="WP_370684617.1">
    <property type="nucleotide sequence ID" value="NZ_BLJP01000016.1"/>
</dbReference>
<reference evidence="2 3" key="1">
    <citation type="journal article" date="2020" name="Cell Rep.">
        <title>Local necrotic cells trigger systemic immune activation via gut microbiome dysbiosis in Drosophila.</title>
        <authorList>
            <person name="Kosakamoto H."/>
            <person name="Yamauchi T."/>
            <person name="Akuzawa-Tokita Y."/>
            <person name="Nishimura K."/>
            <person name="Soga T."/>
            <person name="Murakami T."/>
            <person name="Mori H."/>
            <person name="Yamamoto K."/>
            <person name="Miyazaki R."/>
            <person name="Koto A."/>
            <person name="Miura M."/>
            <person name="Obata F."/>
        </authorList>
    </citation>
    <scope>NUCLEOTIDE SEQUENCE [LARGE SCALE GENOMIC DNA]</scope>
    <source>
        <strain evidence="2 3">Ai</strain>
    </source>
</reference>
<evidence type="ECO:0000313" key="2">
    <source>
        <dbReference type="EMBL" id="GFE94627.1"/>
    </source>
</evidence>
<accession>A0A6V8IC33</accession>